<comment type="caution">
    <text evidence="2">The sequence shown here is derived from an EMBL/GenBank/DDBJ whole genome shotgun (WGS) entry which is preliminary data.</text>
</comment>
<sequence>MARPLVGPEASQRSWSLLPIVRWSPENGAYLAIVRWVHDKTHSDGQSSKWKRLERAKMNEMIATKPRRLKLDQMRTQQKSHTYASRRGEHAQKADPAQMCTHMKLSCDRMGRNEVKSVTAIRTPLLAKGEVPATRIHHGDHRVRSATNQWVGSQTPLPYLHRLRVHSSNADLLESIVGSVPHSWYAKNMQRFLLGDSSSDLGHSRDYRDAQDKGFQLQRRKFLPRADVSIHRQSSDVEHSGLGLPSPNFSQNDSISTQVSVWRVSRVRKRHGIFVKQFLYFEANNGVVVLDLEHWNAGNMKSDGKRTSPTMSVDAKDGSEKSL</sequence>
<name>A0ABU6Z9I8_9FABA</name>
<feature type="compositionally biased region" description="Basic and acidic residues" evidence="1">
    <location>
        <begin position="314"/>
        <end position="323"/>
    </location>
</feature>
<reference evidence="2 3" key="1">
    <citation type="journal article" date="2023" name="Plants (Basel)">
        <title>Bridging the Gap: Combining Genomics and Transcriptomics Approaches to Understand Stylosanthes scabra, an Orphan Legume from the Brazilian Caatinga.</title>
        <authorList>
            <person name="Ferreira-Neto J.R.C."/>
            <person name="da Silva M.D."/>
            <person name="Binneck E."/>
            <person name="de Melo N.F."/>
            <person name="da Silva R.H."/>
            <person name="de Melo A.L.T.M."/>
            <person name="Pandolfi V."/>
            <person name="Bustamante F.O."/>
            <person name="Brasileiro-Vidal A.C."/>
            <person name="Benko-Iseppon A.M."/>
        </authorList>
    </citation>
    <scope>NUCLEOTIDE SEQUENCE [LARGE SCALE GENOMIC DNA]</scope>
    <source>
        <tissue evidence="2">Leaves</tissue>
    </source>
</reference>
<dbReference type="EMBL" id="JASCZI010271938">
    <property type="protein sequence ID" value="MED6217978.1"/>
    <property type="molecule type" value="Genomic_DNA"/>
</dbReference>
<evidence type="ECO:0000313" key="2">
    <source>
        <dbReference type="EMBL" id="MED6217978.1"/>
    </source>
</evidence>
<evidence type="ECO:0000313" key="3">
    <source>
        <dbReference type="Proteomes" id="UP001341840"/>
    </source>
</evidence>
<accession>A0ABU6Z9I8</accession>
<feature type="region of interest" description="Disordered" evidence="1">
    <location>
        <begin position="299"/>
        <end position="323"/>
    </location>
</feature>
<gene>
    <name evidence="2" type="ORF">PIB30_022734</name>
</gene>
<protein>
    <submittedName>
        <fullName evidence="2">Uncharacterized protein</fullName>
    </submittedName>
</protein>
<proteinExistence type="predicted"/>
<keyword evidence="3" id="KW-1185">Reference proteome</keyword>
<organism evidence="2 3">
    <name type="scientific">Stylosanthes scabra</name>
    <dbReference type="NCBI Taxonomy" id="79078"/>
    <lineage>
        <taxon>Eukaryota</taxon>
        <taxon>Viridiplantae</taxon>
        <taxon>Streptophyta</taxon>
        <taxon>Embryophyta</taxon>
        <taxon>Tracheophyta</taxon>
        <taxon>Spermatophyta</taxon>
        <taxon>Magnoliopsida</taxon>
        <taxon>eudicotyledons</taxon>
        <taxon>Gunneridae</taxon>
        <taxon>Pentapetalae</taxon>
        <taxon>rosids</taxon>
        <taxon>fabids</taxon>
        <taxon>Fabales</taxon>
        <taxon>Fabaceae</taxon>
        <taxon>Papilionoideae</taxon>
        <taxon>50 kb inversion clade</taxon>
        <taxon>dalbergioids sensu lato</taxon>
        <taxon>Dalbergieae</taxon>
        <taxon>Pterocarpus clade</taxon>
        <taxon>Stylosanthes</taxon>
    </lineage>
</organism>
<evidence type="ECO:0000256" key="1">
    <source>
        <dbReference type="SAM" id="MobiDB-lite"/>
    </source>
</evidence>
<dbReference type="Proteomes" id="UP001341840">
    <property type="component" value="Unassembled WGS sequence"/>
</dbReference>